<dbReference type="Proteomes" id="UP000054251">
    <property type="component" value="Unassembled WGS sequence"/>
</dbReference>
<dbReference type="RefSeq" id="XP_015466255.1">
    <property type="nucleotide sequence ID" value="XM_015612899.1"/>
</dbReference>
<dbReference type="GeneID" id="26841079"/>
<protein>
    <recommendedName>
        <fullName evidence="2">YMC020W-like alpha/beta hydrolase domain-containing protein</fullName>
    </recommendedName>
</protein>
<reference evidence="3 4" key="1">
    <citation type="submission" date="2015-11" db="EMBL/GenBank/DDBJ databases">
        <title>The genome of Debaryomyces fabryi.</title>
        <authorList>
            <person name="Tafer H."/>
            <person name="Lopandic K."/>
        </authorList>
    </citation>
    <scope>NUCLEOTIDE SEQUENCE [LARGE SCALE GENOMIC DNA]</scope>
    <source>
        <strain evidence="3 4">CBS 789</strain>
    </source>
</reference>
<dbReference type="AlphaFoldDB" id="A0A0V1PV45"/>
<dbReference type="EMBL" id="LMYN01000100">
    <property type="protein sequence ID" value="KSA00153.1"/>
    <property type="molecule type" value="Genomic_DNA"/>
</dbReference>
<feature type="compositionally biased region" description="Low complexity" evidence="1">
    <location>
        <begin position="39"/>
        <end position="70"/>
    </location>
</feature>
<evidence type="ECO:0000259" key="2">
    <source>
        <dbReference type="Pfam" id="PF26147"/>
    </source>
</evidence>
<feature type="region of interest" description="Disordered" evidence="1">
    <location>
        <begin position="164"/>
        <end position="184"/>
    </location>
</feature>
<feature type="domain" description="YMC020W-like alpha/beta hydrolase" evidence="2">
    <location>
        <begin position="343"/>
        <end position="712"/>
    </location>
</feature>
<feature type="compositionally biased region" description="Low complexity" evidence="1">
    <location>
        <begin position="309"/>
        <end position="324"/>
    </location>
</feature>
<dbReference type="PANTHER" id="PTHR47349:SF1">
    <property type="entry name" value="AER328WP"/>
    <property type="match status" value="1"/>
</dbReference>
<gene>
    <name evidence="3" type="ORF">AC631_04070</name>
</gene>
<dbReference type="InterPro" id="IPR058933">
    <property type="entry name" value="YMC020W-like_ab_hydrolase"/>
</dbReference>
<feature type="region of interest" description="Disordered" evidence="1">
    <location>
        <begin position="263"/>
        <end position="326"/>
    </location>
</feature>
<feature type="compositionally biased region" description="Polar residues" evidence="1">
    <location>
        <begin position="164"/>
        <end position="181"/>
    </location>
</feature>
<keyword evidence="4" id="KW-1185">Reference proteome</keyword>
<evidence type="ECO:0000313" key="3">
    <source>
        <dbReference type="EMBL" id="KSA00153.1"/>
    </source>
</evidence>
<sequence>MSSQGSPLNFSNSFGWPTLSSSKAKQTNPSKSSKTQYKNNNDGILTNNNGLNIIKEASNENSAASSRKSSLAVTNGNSKDQDKGTNESNWWFWNGKMKEEQQSLDVSMNIKRLEEVEAVQTEWAAPYKKMSSALSYYYNTSTFKSTEDAGENTPLLLNDIQSSRKSFTSPENESSQQSFAKESNEGIKRIDQQQNTQPENTVNSWFSWFGFANNNDDSDESLEGTSNPELFKQAKLAIESSKDSSNYALKKSMTSNEIHDFELAVSDTKTESQPVKHRSKKRPLMPNETQERALQPPSNSTPANGVQRPSHSPPANSSSSSVTSNERLNVHVPETSDYCLITPHIHESFRTITIVTRLRLMGEHLLCYLNPTESHLYSLPCAKVQNKRLKVKKVVIIGVHSFLPIKMVKTLIGQSTGSSISIVDEATKAMETWLHENGTSNIDYDIQTIALEGEGTIKERVDKLFKLLENWIDIICNCDFLFVASHSLGTPVAIHLLAKLLERYSHISSHKKIGLLSMGGMYLGPIVGLNSKLVIRAYSSTENQILNELFDLQRPNSEVSIRMIASMQILVQNNVKLTFCGSIDDQWVPIFSSIGVNFSHPNVFKCLFVDRHTEVPKFLISLLKIILIMKNLGYSDHNLLRDLSEKCAGTLADGGHCKIFQHEIVYLTAIRHSLETTSLVNPKGLLATSIQNYKQIQNNQFHIPWNIRGLLNDLLKIKNVPGLHLINILIKDFHEWEPTQKKWKDLKYCFDAFEEIELEDLFL</sequence>
<dbReference type="InterPro" id="IPR058934">
    <property type="entry name" value="YMC020W-like"/>
</dbReference>
<organism evidence="3 4">
    <name type="scientific">Debaryomyces fabryi</name>
    <dbReference type="NCBI Taxonomy" id="58627"/>
    <lineage>
        <taxon>Eukaryota</taxon>
        <taxon>Fungi</taxon>
        <taxon>Dikarya</taxon>
        <taxon>Ascomycota</taxon>
        <taxon>Saccharomycotina</taxon>
        <taxon>Pichiomycetes</taxon>
        <taxon>Debaryomycetaceae</taxon>
        <taxon>Debaryomyces</taxon>
    </lineage>
</organism>
<dbReference type="Pfam" id="PF26147">
    <property type="entry name" value="AB_HYDROLASE_YMC0-YMC35"/>
    <property type="match status" value="1"/>
</dbReference>
<dbReference type="PANTHER" id="PTHR47349">
    <property type="entry name" value="CHROMOSOME 8, WHOLE GENOME SHOTGUN SEQUENCE"/>
    <property type="match status" value="1"/>
</dbReference>
<evidence type="ECO:0000313" key="4">
    <source>
        <dbReference type="Proteomes" id="UP000054251"/>
    </source>
</evidence>
<comment type="caution">
    <text evidence="3">The sequence shown here is derived from an EMBL/GenBank/DDBJ whole genome shotgun (WGS) entry which is preliminary data.</text>
</comment>
<dbReference type="OrthoDB" id="5598028at2759"/>
<proteinExistence type="predicted"/>
<evidence type="ECO:0000256" key="1">
    <source>
        <dbReference type="SAM" id="MobiDB-lite"/>
    </source>
</evidence>
<feature type="region of interest" description="Disordered" evidence="1">
    <location>
        <begin position="1"/>
        <end position="89"/>
    </location>
</feature>
<name>A0A0V1PV45_9ASCO</name>
<feature type="compositionally biased region" description="Polar residues" evidence="1">
    <location>
        <begin position="1"/>
        <end position="38"/>
    </location>
</feature>
<accession>A0A0V1PV45</accession>